<keyword evidence="7 9" id="KW-0408">Iron</keyword>
<keyword evidence="13" id="KW-1185">Reference proteome</keyword>
<reference evidence="12 13" key="1">
    <citation type="submission" date="2016-10" db="EMBL/GenBank/DDBJ databases">
        <authorList>
            <person name="de Groot N.N."/>
        </authorList>
    </citation>
    <scope>NUCLEOTIDE SEQUENCE [LARGE SCALE GENOMIC DNA]</scope>
    <source>
        <strain evidence="12 13">R-24608</strain>
    </source>
</reference>
<keyword evidence="2" id="KW-0813">Transport</keyword>
<proteinExistence type="predicted"/>
<evidence type="ECO:0000256" key="6">
    <source>
        <dbReference type="ARBA" id="ARBA00022982"/>
    </source>
</evidence>
<evidence type="ECO:0000256" key="5">
    <source>
        <dbReference type="ARBA" id="ARBA00022764"/>
    </source>
</evidence>
<feature type="domain" description="Cytochrome c" evidence="11">
    <location>
        <begin position="119"/>
        <end position="206"/>
    </location>
</feature>
<accession>A0A1I7F102</accession>
<dbReference type="InterPro" id="IPR024167">
    <property type="entry name" value="Cytochrome_c4-like"/>
</dbReference>
<evidence type="ECO:0000259" key="11">
    <source>
        <dbReference type="PROSITE" id="PS51007"/>
    </source>
</evidence>
<feature type="binding site" description="covalent" evidence="8">
    <location>
        <position position="39"/>
    </location>
    <ligand>
        <name>heme c</name>
        <dbReference type="ChEBI" id="CHEBI:61717"/>
        <label>1</label>
    </ligand>
</feature>
<name>A0A1I7F102_9BURK</name>
<keyword evidence="4 9" id="KW-0479">Metal-binding</keyword>
<feature type="binding site" description="covalent" evidence="8">
    <location>
        <position position="42"/>
    </location>
    <ligand>
        <name>heme c</name>
        <dbReference type="ChEBI" id="CHEBI:61717"/>
        <label>1</label>
    </ligand>
</feature>
<keyword evidence="6" id="KW-0249">Electron transport</keyword>
<dbReference type="GO" id="GO:0020037">
    <property type="term" value="F:heme binding"/>
    <property type="evidence" value="ECO:0007669"/>
    <property type="project" value="InterPro"/>
</dbReference>
<evidence type="ECO:0000256" key="4">
    <source>
        <dbReference type="ARBA" id="ARBA00022723"/>
    </source>
</evidence>
<dbReference type="Gene3D" id="1.10.760.10">
    <property type="entry name" value="Cytochrome c-like domain"/>
    <property type="match status" value="2"/>
</dbReference>
<gene>
    <name evidence="12" type="ORF">SAMN04489707_1001100</name>
</gene>
<dbReference type="InterPro" id="IPR036909">
    <property type="entry name" value="Cyt_c-like_dom_sf"/>
</dbReference>
<dbReference type="PANTHER" id="PTHR33751:SF9">
    <property type="entry name" value="CYTOCHROME C4"/>
    <property type="match status" value="1"/>
</dbReference>
<evidence type="ECO:0000313" key="12">
    <source>
        <dbReference type="EMBL" id="SFU29903.1"/>
    </source>
</evidence>
<comment type="PTM">
    <text evidence="8">Binds 2 heme c groups covalently per subunit.</text>
</comment>
<evidence type="ECO:0000256" key="2">
    <source>
        <dbReference type="ARBA" id="ARBA00022448"/>
    </source>
</evidence>
<evidence type="ECO:0000256" key="10">
    <source>
        <dbReference type="SAM" id="SignalP"/>
    </source>
</evidence>
<keyword evidence="3 8" id="KW-0349">Heme</keyword>
<feature type="chain" id="PRO_5010231609" evidence="10">
    <location>
        <begin position="23"/>
        <end position="218"/>
    </location>
</feature>
<protein>
    <submittedName>
        <fullName evidence="12">Cytochrome c553</fullName>
    </submittedName>
</protein>
<dbReference type="InterPro" id="IPR050597">
    <property type="entry name" value="Cytochrome_c_Oxidase_Subunit"/>
</dbReference>
<dbReference type="GO" id="GO:0005506">
    <property type="term" value="F:iron ion binding"/>
    <property type="evidence" value="ECO:0007669"/>
    <property type="project" value="InterPro"/>
</dbReference>
<feature type="binding site" description="axial binding residue" evidence="9">
    <location>
        <position position="137"/>
    </location>
    <ligand>
        <name>heme c</name>
        <dbReference type="ChEBI" id="CHEBI:61717"/>
        <label>2</label>
    </ligand>
    <ligandPart>
        <name>Fe</name>
        <dbReference type="ChEBI" id="CHEBI:18248"/>
    </ligandPart>
</feature>
<dbReference type="GO" id="GO:0009055">
    <property type="term" value="F:electron transfer activity"/>
    <property type="evidence" value="ECO:0007669"/>
    <property type="project" value="InterPro"/>
</dbReference>
<dbReference type="AlphaFoldDB" id="A0A1I7F102"/>
<dbReference type="RefSeq" id="WP_054255524.1">
    <property type="nucleotide sequence ID" value="NZ_CYIG01000007.1"/>
</dbReference>
<feature type="signal peptide" evidence="10">
    <location>
        <begin position="1"/>
        <end position="22"/>
    </location>
</feature>
<dbReference type="InterPro" id="IPR009056">
    <property type="entry name" value="Cyt_c-like_dom"/>
</dbReference>
<keyword evidence="5" id="KW-0574">Periplasm</keyword>
<feature type="binding site" description="covalent" evidence="8">
    <location>
        <position position="136"/>
    </location>
    <ligand>
        <name>heme c</name>
        <dbReference type="ChEBI" id="CHEBI:61717"/>
        <label>2</label>
    </ligand>
</feature>
<sequence>MTKTWTILAGLSVAWATGALHAAEIQGDAGAGAQKNAQCIGCHGIPGYRATFPQVHQVPMISGQGAGYIAAALHAYKKGERKHPTMRGVAESLSDQDIADLAAYYQQSAGAAAPQPTPAPTPEVAALLQKGGCVACHGANFAQPLDPSYPKLAGQHADYLFVALKAYKGEGRASLIGRSNGIMAGVAQQFSNAELQALAGYMGALDGGLRTVPEPRFR</sequence>
<feature type="domain" description="Cytochrome c" evidence="11">
    <location>
        <begin position="27"/>
        <end position="109"/>
    </location>
</feature>
<evidence type="ECO:0000256" key="7">
    <source>
        <dbReference type="ARBA" id="ARBA00023004"/>
    </source>
</evidence>
<evidence type="ECO:0000256" key="8">
    <source>
        <dbReference type="PIRSR" id="PIRSR000005-1"/>
    </source>
</evidence>
<dbReference type="Pfam" id="PF00034">
    <property type="entry name" value="Cytochrom_C"/>
    <property type="match status" value="2"/>
</dbReference>
<feature type="binding site" description="axial binding residue" evidence="9">
    <location>
        <position position="86"/>
    </location>
    <ligand>
        <name>heme c</name>
        <dbReference type="ChEBI" id="CHEBI:61717"/>
        <label>1</label>
    </ligand>
    <ligandPart>
        <name>Fe</name>
        <dbReference type="ChEBI" id="CHEBI:18248"/>
    </ligandPart>
</feature>
<comment type="subcellular location">
    <subcellularLocation>
        <location evidence="1">Periplasm</location>
    </subcellularLocation>
</comment>
<dbReference type="EMBL" id="FPBX01000001">
    <property type="protein sequence ID" value="SFU29903.1"/>
    <property type="molecule type" value="Genomic_DNA"/>
</dbReference>
<feature type="binding site" description="covalent" evidence="8">
    <location>
        <position position="133"/>
    </location>
    <ligand>
        <name>heme c</name>
        <dbReference type="ChEBI" id="CHEBI:61717"/>
        <label>2</label>
    </ligand>
</feature>
<evidence type="ECO:0000256" key="3">
    <source>
        <dbReference type="ARBA" id="ARBA00022617"/>
    </source>
</evidence>
<organism evidence="12 13">
    <name type="scientific">Paenacidovorax caeni</name>
    <dbReference type="NCBI Taxonomy" id="343013"/>
    <lineage>
        <taxon>Bacteria</taxon>
        <taxon>Pseudomonadati</taxon>
        <taxon>Pseudomonadota</taxon>
        <taxon>Betaproteobacteria</taxon>
        <taxon>Burkholderiales</taxon>
        <taxon>Comamonadaceae</taxon>
        <taxon>Paenacidovorax</taxon>
    </lineage>
</organism>
<dbReference type="PROSITE" id="PS51007">
    <property type="entry name" value="CYTC"/>
    <property type="match status" value="2"/>
</dbReference>
<evidence type="ECO:0000256" key="9">
    <source>
        <dbReference type="PIRSR" id="PIRSR000005-2"/>
    </source>
</evidence>
<dbReference type="GO" id="GO:0042597">
    <property type="term" value="C:periplasmic space"/>
    <property type="evidence" value="ECO:0007669"/>
    <property type="project" value="UniProtKB-SubCell"/>
</dbReference>
<keyword evidence="10" id="KW-0732">Signal</keyword>
<evidence type="ECO:0000256" key="1">
    <source>
        <dbReference type="ARBA" id="ARBA00004418"/>
    </source>
</evidence>
<dbReference type="PIRSF" id="PIRSF000005">
    <property type="entry name" value="Cytochrome_c4"/>
    <property type="match status" value="1"/>
</dbReference>
<dbReference type="OrthoDB" id="9796421at2"/>
<feature type="binding site" description="axial binding residue" evidence="9">
    <location>
        <position position="183"/>
    </location>
    <ligand>
        <name>heme c</name>
        <dbReference type="ChEBI" id="CHEBI:61717"/>
        <label>2</label>
    </ligand>
    <ligandPart>
        <name>Fe</name>
        <dbReference type="ChEBI" id="CHEBI:18248"/>
    </ligandPart>
</feature>
<dbReference type="SUPFAM" id="SSF46626">
    <property type="entry name" value="Cytochrome c"/>
    <property type="match status" value="2"/>
</dbReference>
<feature type="binding site" description="axial binding residue" evidence="9">
    <location>
        <position position="43"/>
    </location>
    <ligand>
        <name>heme c</name>
        <dbReference type="ChEBI" id="CHEBI:61717"/>
        <label>1</label>
    </ligand>
    <ligandPart>
        <name>Fe</name>
        <dbReference type="ChEBI" id="CHEBI:18248"/>
    </ligandPart>
</feature>
<dbReference type="Proteomes" id="UP000183656">
    <property type="component" value="Unassembled WGS sequence"/>
</dbReference>
<dbReference type="PANTHER" id="PTHR33751">
    <property type="entry name" value="CBB3-TYPE CYTOCHROME C OXIDASE SUBUNIT FIXP"/>
    <property type="match status" value="1"/>
</dbReference>
<evidence type="ECO:0000313" key="13">
    <source>
        <dbReference type="Proteomes" id="UP000183656"/>
    </source>
</evidence>
<dbReference type="STRING" id="343013.SAMN04489707_1001100"/>